<dbReference type="OrthoDB" id="196716at2"/>
<sequence>MKTLFRRGALLLPLLGVFALGVMVPEAQARWDDRRYERDARHWHHHPHKHLKQRHHYYRSAPKKVRVVEHHYYHRPPAYYAVPGPGTHISVSLPLGTIVSSLPGGFISFSYSDGPYYYHGGNYYRPYDRGYRVVAPPPGHRW</sequence>
<dbReference type="InterPro" id="IPR045398">
    <property type="entry name" value="DUF6515"/>
</dbReference>
<keyword evidence="2" id="KW-1185">Reference proteome</keyword>
<protein>
    <submittedName>
        <fullName evidence="1">Uncharacterized protein</fullName>
    </submittedName>
</protein>
<proteinExistence type="predicted"/>
<dbReference type="AlphaFoldDB" id="A0A231MTU8"/>
<dbReference type="RefSeq" id="WP_094041388.1">
    <property type="nucleotide sequence ID" value="NZ_CP012621.1"/>
</dbReference>
<evidence type="ECO:0000313" key="1">
    <source>
        <dbReference type="EMBL" id="ATG75080.1"/>
    </source>
</evidence>
<dbReference type="KEGG" id="zdf:AN401_15425"/>
<dbReference type="Pfam" id="PF20125">
    <property type="entry name" value="DUF6515"/>
    <property type="match status" value="1"/>
</dbReference>
<organism evidence="1 2">
    <name type="scientific">Zobellella denitrificans</name>
    <dbReference type="NCBI Taxonomy" id="347534"/>
    <lineage>
        <taxon>Bacteria</taxon>
        <taxon>Pseudomonadati</taxon>
        <taxon>Pseudomonadota</taxon>
        <taxon>Gammaproteobacteria</taxon>
        <taxon>Aeromonadales</taxon>
        <taxon>Aeromonadaceae</taxon>
        <taxon>Zobellella</taxon>
    </lineage>
</organism>
<name>A0A231MTU8_9GAMM</name>
<dbReference type="EMBL" id="CP012621">
    <property type="protein sequence ID" value="ATG75080.1"/>
    <property type="molecule type" value="Genomic_DNA"/>
</dbReference>
<evidence type="ECO:0000313" key="2">
    <source>
        <dbReference type="Proteomes" id="UP000217763"/>
    </source>
</evidence>
<dbReference type="Proteomes" id="UP000217763">
    <property type="component" value="Chromosome"/>
</dbReference>
<reference evidence="2" key="1">
    <citation type="submission" date="2015-09" db="EMBL/GenBank/DDBJ databases">
        <authorList>
            <person name="Shao Z."/>
            <person name="Wang L."/>
        </authorList>
    </citation>
    <scope>NUCLEOTIDE SEQUENCE [LARGE SCALE GENOMIC DNA]</scope>
    <source>
        <strain evidence="2">F13-1</strain>
    </source>
</reference>
<accession>A0A231MTU8</accession>
<gene>
    <name evidence="1" type="ORF">AN401_15425</name>
</gene>